<evidence type="ECO:0000313" key="1">
    <source>
        <dbReference type="EMBL" id="MCU7380548.1"/>
    </source>
</evidence>
<keyword evidence="2" id="KW-1185">Reference proteome</keyword>
<name>A0A9J6QYJ1_9FIRM</name>
<evidence type="ECO:0000313" key="2">
    <source>
        <dbReference type="Proteomes" id="UP001065549"/>
    </source>
</evidence>
<dbReference type="AlphaFoldDB" id="A0A9J6QYJ1"/>
<dbReference type="Proteomes" id="UP001065549">
    <property type="component" value="Unassembled WGS sequence"/>
</dbReference>
<organism evidence="1 2">
    <name type="scientific">Hominibacterium faecale</name>
    <dbReference type="NCBI Taxonomy" id="2839743"/>
    <lineage>
        <taxon>Bacteria</taxon>
        <taxon>Bacillati</taxon>
        <taxon>Bacillota</taxon>
        <taxon>Clostridia</taxon>
        <taxon>Peptostreptococcales</taxon>
        <taxon>Anaerovoracaceae</taxon>
        <taxon>Hominibacterium</taxon>
    </lineage>
</organism>
<dbReference type="RefSeq" id="WP_253019358.1">
    <property type="nucleotide sequence ID" value="NZ_JAOSHN010000011.1"/>
</dbReference>
<comment type="caution">
    <text evidence="1">The sequence shown here is derived from an EMBL/GenBank/DDBJ whole genome shotgun (WGS) entry which is preliminary data.</text>
</comment>
<accession>A0A9J6QYJ1</accession>
<reference evidence="1" key="1">
    <citation type="submission" date="2022-09" db="EMBL/GenBank/DDBJ databases">
        <title>Culturomic study of gut microbiota in children with autism spectrum disorder.</title>
        <authorList>
            <person name="Efimov B.A."/>
            <person name="Chaplin A.V."/>
            <person name="Sokolova S.R."/>
            <person name="Pikina A.P."/>
            <person name="Korzhanova M."/>
            <person name="Belova V."/>
            <person name="Korostin D."/>
        </authorList>
    </citation>
    <scope>NUCLEOTIDE SEQUENCE</scope>
    <source>
        <strain evidence="1">ASD5510</strain>
    </source>
</reference>
<proteinExistence type="predicted"/>
<protein>
    <submittedName>
        <fullName evidence="1">Uncharacterized protein</fullName>
    </submittedName>
</protein>
<sequence>MAKDSSNTIFILFILLFLSLLDTVRGKAAAAGSIVVVWHPGPFPMDVMDEKHSAPLQNLFSRICLVFIISSDRSVCKNGRGEFAEAASGARGGGDGDGDGIGNFSKNLSVFTQSYGFAGPDMARKLGQLLTTDFDGVQSLKNA</sequence>
<gene>
    <name evidence="1" type="ORF">OBO34_19745</name>
</gene>
<dbReference type="EMBL" id="JAOSHN010000011">
    <property type="protein sequence ID" value="MCU7380548.1"/>
    <property type="molecule type" value="Genomic_DNA"/>
</dbReference>